<reference evidence="3 4" key="2">
    <citation type="journal article" date="2022" name="Mol. Biol. Evol.">
        <title>Comparative Genomics Reveals Insights into the Divergent Evolution of Astigmatic Mites and Household Pest Adaptations.</title>
        <authorList>
            <person name="Xiong Q."/>
            <person name="Wan A.T."/>
            <person name="Liu X."/>
            <person name="Fung C.S."/>
            <person name="Xiao X."/>
            <person name="Malainual N."/>
            <person name="Hou J."/>
            <person name="Wang L."/>
            <person name="Wang M."/>
            <person name="Yang K.Y."/>
            <person name="Cui Y."/>
            <person name="Leung E.L."/>
            <person name="Nong W."/>
            <person name="Shin S.K."/>
            <person name="Au S.W."/>
            <person name="Jeong K.Y."/>
            <person name="Chew F.T."/>
            <person name="Hui J.H."/>
            <person name="Leung T.F."/>
            <person name="Tungtrongchitr A."/>
            <person name="Zhong N."/>
            <person name="Liu Z."/>
            <person name="Tsui S.K."/>
        </authorList>
    </citation>
    <scope>NUCLEOTIDE SEQUENCE [LARGE SCALE GENOMIC DNA]</scope>
    <source>
        <strain evidence="3">Derp</strain>
    </source>
</reference>
<gene>
    <name evidence="3" type="primary">HERPUD2</name>
    <name evidence="3" type="ORF">DERP_010639</name>
</gene>
<comment type="caution">
    <text evidence="3">The sequence shown here is derived from an EMBL/GenBank/DDBJ whole genome shotgun (WGS) entry which is preliminary data.</text>
</comment>
<feature type="region of interest" description="Disordered" evidence="1">
    <location>
        <begin position="317"/>
        <end position="347"/>
    </location>
</feature>
<keyword evidence="2" id="KW-1133">Transmembrane helix</keyword>
<evidence type="ECO:0000313" key="3">
    <source>
        <dbReference type="EMBL" id="KAH9419427.1"/>
    </source>
</evidence>
<feature type="compositionally biased region" description="Low complexity" evidence="1">
    <location>
        <begin position="219"/>
        <end position="238"/>
    </location>
</feature>
<dbReference type="Proteomes" id="UP000887458">
    <property type="component" value="Unassembled WGS sequence"/>
</dbReference>
<feature type="compositionally biased region" description="Low complexity" evidence="1">
    <location>
        <begin position="322"/>
        <end position="347"/>
    </location>
</feature>
<organism evidence="3 4">
    <name type="scientific">Dermatophagoides pteronyssinus</name>
    <name type="common">European house dust mite</name>
    <dbReference type="NCBI Taxonomy" id="6956"/>
    <lineage>
        <taxon>Eukaryota</taxon>
        <taxon>Metazoa</taxon>
        <taxon>Ecdysozoa</taxon>
        <taxon>Arthropoda</taxon>
        <taxon>Chelicerata</taxon>
        <taxon>Arachnida</taxon>
        <taxon>Acari</taxon>
        <taxon>Acariformes</taxon>
        <taxon>Sarcoptiformes</taxon>
        <taxon>Astigmata</taxon>
        <taxon>Psoroptidia</taxon>
        <taxon>Analgoidea</taxon>
        <taxon>Pyroglyphidae</taxon>
        <taxon>Dermatophagoidinae</taxon>
        <taxon>Dermatophagoides</taxon>
    </lineage>
</organism>
<dbReference type="InterPro" id="IPR039751">
    <property type="entry name" value="HERPUD1/2"/>
</dbReference>
<feature type="region of interest" description="Disordered" evidence="1">
    <location>
        <begin position="206"/>
        <end position="238"/>
    </location>
</feature>
<proteinExistence type="predicted"/>
<reference evidence="3 4" key="1">
    <citation type="journal article" date="2018" name="J. Allergy Clin. Immunol.">
        <title>High-quality assembly of Dermatophagoides pteronyssinus genome and transcriptome reveals a wide range of novel allergens.</title>
        <authorList>
            <person name="Liu X.Y."/>
            <person name="Yang K.Y."/>
            <person name="Wang M.Q."/>
            <person name="Kwok J.S."/>
            <person name="Zeng X."/>
            <person name="Yang Z."/>
            <person name="Xiao X.J."/>
            <person name="Lau C.P."/>
            <person name="Li Y."/>
            <person name="Huang Z.M."/>
            <person name="Ba J.G."/>
            <person name="Yim A.K."/>
            <person name="Ouyang C.Y."/>
            <person name="Ngai S.M."/>
            <person name="Chan T.F."/>
            <person name="Leung E.L."/>
            <person name="Liu L."/>
            <person name="Liu Z.G."/>
            <person name="Tsui S.K."/>
        </authorList>
    </citation>
    <scope>NUCLEOTIDE SEQUENCE [LARGE SCALE GENOMIC DNA]</scope>
    <source>
        <strain evidence="3">Derp</strain>
    </source>
</reference>
<keyword evidence="4" id="KW-1185">Reference proteome</keyword>
<feature type="compositionally biased region" description="Polar residues" evidence="1">
    <location>
        <begin position="206"/>
        <end position="218"/>
    </location>
</feature>
<name>A0ABQ8JAM1_DERPT</name>
<evidence type="ECO:0000313" key="4">
    <source>
        <dbReference type="Proteomes" id="UP000887458"/>
    </source>
</evidence>
<keyword evidence="2" id="KW-0812">Transmembrane</keyword>
<evidence type="ECO:0000256" key="2">
    <source>
        <dbReference type="SAM" id="Phobius"/>
    </source>
</evidence>
<accession>A0ABQ8JAM1</accession>
<dbReference type="Gene3D" id="3.10.20.90">
    <property type="entry name" value="Phosphatidylinositol 3-kinase Catalytic Subunit, Chain A, domain 1"/>
    <property type="match status" value="1"/>
</dbReference>
<feature type="transmembrane region" description="Helical" evidence="2">
    <location>
        <begin position="275"/>
        <end position="304"/>
    </location>
</feature>
<dbReference type="PANTHER" id="PTHR12943">
    <property type="entry name" value="HOMOCYSTEINE-RESPONSIVE ENDOPLASMIC RETICULUM-RESIDENT UNIQUITIN-LIKE DOMAIN HERPUD PROTEIN FAMILY MEMBER"/>
    <property type="match status" value="1"/>
</dbReference>
<evidence type="ECO:0000256" key="1">
    <source>
        <dbReference type="SAM" id="MobiDB-lite"/>
    </source>
</evidence>
<dbReference type="EMBL" id="NJHN03000059">
    <property type="protein sequence ID" value="KAH9419427.1"/>
    <property type="molecule type" value="Genomic_DNA"/>
</dbReference>
<sequence>MIEDICLVIKAANQKYDDVKVDCQLSWSILDLKNYLSINYPSKPKITDQRIIYSDRLQNTFIFHLVCPQKHLTKNNNDTANTINVTTNGSSSLPSSSSNNLDAFPNITGSSQSSSTPMPTPTAAAAAWNQFNQMNIQMGPDNMLMQQSYQILMNQYYQYMSYYFLSSPPIDFVSYAAFTNAYMQSIQPVNDNQQQQQQQSNSIGTTLNNIRSNSVPATDNNNNNLNNNRINNRQQQQQPQAALGGVGVAAAAVVIDNDDLMNRDWTDWMYSFSKAIIMLSIIYFYSSLNRLVLFMLIFLIIYFYKNLLNGIHQANGGGGRGNNNNNNDIRINNDRNNPINQNNNNNNERINQANIHADSLENNHHQQQQQQDDDGNNNSQYYSGLRFVWMFITSLFTSLIPDPVPIN</sequence>
<dbReference type="PANTHER" id="PTHR12943:SF27">
    <property type="entry name" value="HOMOCYSTEINE-INDUCED ENDOPLASMIC RETICULUM PROTEIN, ISOFORM A"/>
    <property type="match status" value="1"/>
</dbReference>
<protein>
    <submittedName>
        <fullName evidence="3">Response to unfolded protein</fullName>
    </submittedName>
</protein>
<keyword evidence="2" id="KW-0472">Membrane</keyword>
<dbReference type="SUPFAM" id="SSF54236">
    <property type="entry name" value="Ubiquitin-like"/>
    <property type="match status" value="1"/>
</dbReference>
<dbReference type="InterPro" id="IPR029071">
    <property type="entry name" value="Ubiquitin-like_domsf"/>
</dbReference>